<feature type="transmembrane region" description="Helical" evidence="5">
    <location>
        <begin position="100"/>
        <end position="121"/>
    </location>
</feature>
<dbReference type="OrthoDB" id="9797190at2"/>
<keyword evidence="7" id="KW-0645">Protease</keyword>
<dbReference type="PANTHER" id="PTHR43066:SF11">
    <property type="entry name" value="PEPTIDASE S54 RHOMBOID DOMAIN-CONTAINING PROTEIN"/>
    <property type="match status" value="1"/>
</dbReference>
<feature type="transmembrane region" description="Helical" evidence="5">
    <location>
        <begin position="127"/>
        <end position="148"/>
    </location>
</feature>
<keyword evidence="3 5" id="KW-1133">Transmembrane helix</keyword>
<accession>A0A328B4Z2</accession>
<proteinExistence type="predicted"/>
<dbReference type="GO" id="GO:0016020">
    <property type="term" value="C:membrane"/>
    <property type="evidence" value="ECO:0007669"/>
    <property type="project" value="UniProtKB-SubCell"/>
</dbReference>
<comment type="subcellular location">
    <subcellularLocation>
        <location evidence="1">Membrane</location>
        <topology evidence="1">Multi-pass membrane protein</topology>
    </subcellularLocation>
</comment>
<dbReference type="SUPFAM" id="SSF144091">
    <property type="entry name" value="Rhomboid-like"/>
    <property type="match status" value="1"/>
</dbReference>
<evidence type="ECO:0000313" key="7">
    <source>
        <dbReference type="EMBL" id="RAK61635.1"/>
    </source>
</evidence>
<evidence type="ECO:0000256" key="4">
    <source>
        <dbReference type="ARBA" id="ARBA00023136"/>
    </source>
</evidence>
<evidence type="ECO:0000313" key="8">
    <source>
        <dbReference type="Proteomes" id="UP000249842"/>
    </source>
</evidence>
<feature type="domain" description="Peptidase S54 rhomboid" evidence="6">
    <location>
        <begin position="57"/>
        <end position="207"/>
    </location>
</feature>
<dbReference type="PANTHER" id="PTHR43066">
    <property type="entry name" value="RHOMBOID-RELATED PROTEIN"/>
    <property type="match status" value="1"/>
</dbReference>
<reference evidence="8" key="1">
    <citation type="submission" date="2018-05" db="EMBL/GenBank/DDBJ databases">
        <authorList>
            <person name="Li X."/>
        </authorList>
    </citation>
    <scope>NUCLEOTIDE SEQUENCE [LARGE SCALE GENOMIC DNA]</scope>
    <source>
        <strain evidence="8">HKS-05</strain>
    </source>
</reference>
<protein>
    <submittedName>
        <fullName evidence="7">Rhomboid family intramembrane serine protease</fullName>
    </submittedName>
</protein>
<organism evidence="7 8">
    <name type="scientific">Phenylobacterium hankyongense</name>
    <dbReference type="NCBI Taxonomy" id="1813876"/>
    <lineage>
        <taxon>Bacteria</taxon>
        <taxon>Pseudomonadati</taxon>
        <taxon>Pseudomonadota</taxon>
        <taxon>Alphaproteobacteria</taxon>
        <taxon>Caulobacterales</taxon>
        <taxon>Caulobacteraceae</taxon>
        <taxon>Phenylobacterium</taxon>
    </lineage>
</organism>
<feature type="transmembrane region" description="Helical" evidence="5">
    <location>
        <begin position="17"/>
        <end position="34"/>
    </location>
</feature>
<name>A0A328B4Z2_9CAUL</name>
<dbReference type="Gene3D" id="1.20.1540.10">
    <property type="entry name" value="Rhomboid-like"/>
    <property type="match status" value="1"/>
</dbReference>
<dbReference type="GO" id="GO:0004252">
    <property type="term" value="F:serine-type endopeptidase activity"/>
    <property type="evidence" value="ECO:0007669"/>
    <property type="project" value="InterPro"/>
</dbReference>
<dbReference type="GO" id="GO:0006508">
    <property type="term" value="P:proteolysis"/>
    <property type="evidence" value="ECO:0007669"/>
    <property type="project" value="UniProtKB-KW"/>
</dbReference>
<sequence>MGPEPDERPAREPMFNAPWPALLLVGLIVGGYALQTRFPMETVVDAMAFSPAALAQGRWATLITALFVHGGWAHALMNAAFALAFATPVARFFGERLGGVLTFFAFYLACGALSNLGYAALHPGGAQPLVGASGALSGLMAGSARLIAGRGRLGPIISSPVIGMGVAWVVVNVLIGVLGSGFTPGAGGATVAWEAHLTGFLAGVLVISPFAWLARRA</sequence>
<feature type="transmembrane region" description="Helical" evidence="5">
    <location>
        <begin position="160"/>
        <end position="183"/>
    </location>
</feature>
<gene>
    <name evidence="7" type="ORF">DJ021_00775</name>
</gene>
<evidence type="ECO:0000256" key="1">
    <source>
        <dbReference type="ARBA" id="ARBA00004141"/>
    </source>
</evidence>
<dbReference type="InterPro" id="IPR035952">
    <property type="entry name" value="Rhomboid-like_sf"/>
</dbReference>
<dbReference type="InterPro" id="IPR022764">
    <property type="entry name" value="Peptidase_S54_rhomboid_dom"/>
</dbReference>
<comment type="caution">
    <text evidence="7">The sequence shown here is derived from an EMBL/GenBank/DDBJ whole genome shotgun (WGS) entry which is preliminary data.</text>
</comment>
<keyword evidence="7" id="KW-0378">Hydrolase</keyword>
<feature type="transmembrane region" description="Helical" evidence="5">
    <location>
        <begin position="46"/>
        <end position="69"/>
    </location>
</feature>
<feature type="transmembrane region" description="Helical" evidence="5">
    <location>
        <begin position="75"/>
        <end position="93"/>
    </location>
</feature>
<evidence type="ECO:0000256" key="3">
    <source>
        <dbReference type="ARBA" id="ARBA00022989"/>
    </source>
</evidence>
<dbReference type="EMBL" id="QFYP01000001">
    <property type="protein sequence ID" value="RAK61635.1"/>
    <property type="molecule type" value="Genomic_DNA"/>
</dbReference>
<keyword evidence="8" id="KW-1185">Reference proteome</keyword>
<evidence type="ECO:0000256" key="5">
    <source>
        <dbReference type="SAM" id="Phobius"/>
    </source>
</evidence>
<keyword evidence="2 5" id="KW-0812">Transmembrane</keyword>
<evidence type="ECO:0000256" key="2">
    <source>
        <dbReference type="ARBA" id="ARBA00022692"/>
    </source>
</evidence>
<dbReference type="AlphaFoldDB" id="A0A328B4Z2"/>
<dbReference type="Proteomes" id="UP000249842">
    <property type="component" value="Unassembled WGS sequence"/>
</dbReference>
<keyword evidence="4 5" id="KW-0472">Membrane</keyword>
<feature type="transmembrane region" description="Helical" evidence="5">
    <location>
        <begin position="195"/>
        <end position="214"/>
    </location>
</feature>
<evidence type="ECO:0000259" key="6">
    <source>
        <dbReference type="Pfam" id="PF01694"/>
    </source>
</evidence>
<dbReference type="Pfam" id="PF01694">
    <property type="entry name" value="Rhomboid"/>
    <property type="match status" value="1"/>
</dbReference>